<feature type="compositionally biased region" description="Basic and acidic residues" evidence="1">
    <location>
        <begin position="11"/>
        <end position="23"/>
    </location>
</feature>
<feature type="region of interest" description="Disordered" evidence="1">
    <location>
        <begin position="1"/>
        <end position="24"/>
    </location>
</feature>
<dbReference type="AlphaFoldDB" id="X0YBX5"/>
<sequence length="138" mass="14629">TARPLSTTGEEEAKLEQKTDRRRSAPFTIAGTADHDGAKQAFTISEMRIDIQRYNLAPGPAVVPLTGTLDIDGTSLAITIDPDAFRFDGAASAAFVDLELGTFAFTIEPIPESSTFLLLACGLAGLAAVGRQRRSGFN</sequence>
<dbReference type="EMBL" id="BARS01051141">
    <property type="protein sequence ID" value="GAG53355.1"/>
    <property type="molecule type" value="Genomic_DNA"/>
</dbReference>
<protein>
    <recommendedName>
        <fullName evidence="3">PEP-CTERM protein-sorting domain-containing protein</fullName>
    </recommendedName>
</protein>
<evidence type="ECO:0008006" key="3">
    <source>
        <dbReference type="Google" id="ProtNLM"/>
    </source>
</evidence>
<proteinExistence type="predicted"/>
<accession>X0YBX5</accession>
<gene>
    <name evidence="2" type="ORF">S01H1_76228</name>
</gene>
<organism evidence="2">
    <name type="scientific">marine sediment metagenome</name>
    <dbReference type="NCBI Taxonomy" id="412755"/>
    <lineage>
        <taxon>unclassified sequences</taxon>
        <taxon>metagenomes</taxon>
        <taxon>ecological metagenomes</taxon>
    </lineage>
</organism>
<feature type="non-terminal residue" evidence="2">
    <location>
        <position position="1"/>
    </location>
</feature>
<name>X0YBX5_9ZZZZ</name>
<comment type="caution">
    <text evidence="2">The sequence shown here is derived from an EMBL/GenBank/DDBJ whole genome shotgun (WGS) entry which is preliminary data.</text>
</comment>
<evidence type="ECO:0000256" key="1">
    <source>
        <dbReference type="SAM" id="MobiDB-lite"/>
    </source>
</evidence>
<evidence type="ECO:0000313" key="2">
    <source>
        <dbReference type="EMBL" id="GAG53355.1"/>
    </source>
</evidence>
<reference evidence="2" key="1">
    <citation type="journal article" date="2014" name="Front. Microbiol.">
        <title>High frequency of phylogenetically diverse reductive dehalogenase-homologous genes in deep subseafloor sedimentary metagenomes.</title>
        <authorList>
            <person name="Kawai M."/>
            <person name="Futagami T."/>
            <person name="Toyoda A."/>
            <person name="Takaki Y."/>
            <person name="Nishi S."/>
            <person name="Hori S."/>
            <person name="Arai W."/>
            <person name="Tsubouchi T."/>
            <person name="Morono Y."/>
            <person name="Uchiyama I."/>
            <person name="Ito T."/>
            <person name="Fujiyama A."/>
            <person name="Inagaki F."/>
            <person name="Takami H."/>
        </authorList>
    </citation>
    <scope>NUCLEOTIDE SEQUENCE</scope>
    <source>
        <strain evidence="2">Expedition CK06-06</strain>
    </source>
</reference>